<sequence length="206" mass="22059">MSDAEALRRLAQRLIPAGYASAVAPLDGPVPALLPDEACVVLRAVPKRWREFAIGRAVLREAIRGAGHNLPADLPIRARPDRMPDLPEGVRASLSHAGRFCIAIAAPPGGASVGIDLEPLDGRRLGGLADAVAPYRMDRDDALLAFCIKEALFKAQFPLTGRMLDFSDVPVAISGSRARACLGRRLISARWGKAVGHYLAISLWRG</sequence>
<dbReference type="EMBL" id="JAVQLW010000001">
    <property type="protein sequence ID" value="MDS9466347.1"/>
    <property type="molecule type" value="Genomic_DNA"/>
</dbReference>
<protein>
    <submittedName>
        <fullName evidence="2">4-phosphopantetheinyl transferase</fullName>
    </submittedName>
</protein>
<evidence type="ECO:0000313" key="2">
    <source>
        <dbReference type="EMBL" id="MDS9466347.1"/>
    </source>
</evidence>
<dbReference type="SUPFAM" id="SSF56214">
    <property type="entry name" value="4'-phosphopantetheinyl transferase"/>
    <property type="match status" value="1"/>
</dbReference>
<evidence type="ECO:0000313" key="3">
    <source>
        <dbReference type="Proteomes" id="UP001269144"/>
    </source>
</evidence>
<proteinExistence type="predicted"/>
<keyword evidence="3" id="KW-1185">Reference proteome</keyword>
<dbReference type="InterPro" id="IPR041354">
    <property type="entry name" value="4PPT_N"/>
</dbReference>
<evidence type="ECO:0000259" key="1">
    <source>
        <dbReference type="Pfam" id="PF17837"/>
    </source>
</evidence>
<dbReference type="PANTHER" id="PTHR38096">
    <property type="entry name" value="ENTEROBACTIN SYNTHASE COMPONENT D"/>
    <property type="match status" value="1"/>
</dbReference>
<gene>
    <name evidence="2" type="ORF">RGQ15_02005</name>
</gene>
<dbReference type="GO" id="GO:0016740">
    <property type="term" value="F:transferase activity"/>
    <property type="evidence" value="ECO:0007669"/>
    <property type="project" value="UniProtKB-KW"/>
</dbReference>
<dbReference type="PANTHER" id="PTHR38096:SF1">
    <property type="entry name" value="ENTEROBACTIN SYNTHASE COMPONENT D"/>
    <property type="match status" value="1"/>
</dbReference>
<dbReference type="InterPro" id="IPR003542">
    <property type="entry name" value="Enbac_synth_compD-like"/>
</dbReference>
<dbReference type="PRINTS" id="PR01399">
    <property type="entry name" value="ENTSNTHTASED"/>
</dbReference>
<dbReference type="Proteomes" id="UP001269144">
    <property type="component" value="Unassembled WGS sequence"/>
</dbReference>
<organism evidence="2 3">
    <name type="scientific">Paracoccus aurantius</name>
    <dbReference type="NCBI Taxonomy" id="3073814"/>
    <lineage>
        <taxon>Bacteria</taxon>
        <taxon>Pseudomonadati</taxon>
        <taxon>Pseudomonadota</taxon>
        <taxon>Alphaproteobacteria</taxon>
        <taxon>Rhodobacterales</taxon>
        <taxon>Paracoccaceae</taxon>
        <taxon>Paracoccus</taxon>
    </lineage>
</organism>
<dbReference type="Pfam" id="PF17837">
    <property type="entry name" value="4PPT_N"/>
    <property type="match status" value="1"/>
</dbReference>
<accession>A0ABU2HMT6</accession>
<feature type="domain" description="4'-phosphopantetheinyl transferase N-terminal" evidence="1">
    <location>
        <begin position="39"/>
        <end position="106"/>
    </location>
</feature>
<comment type="caution">
    <text evidence="2">The sequence shown here is derived from an EMBL/GenBank/DDBJ whole genome shotgun (WGS) entry which is preliminary data.</text>
</comment>
<dbReference type="Gene3D" id="3.90.470.20">
    <property type="entry name" value="4'-phosphopantetheinyl transferase domain"/>
    <property type="match status" value="1"/>
</dbReference>
<dbReference type="RefSeq" id="WP_311158542.1">
    <property type="nucleotide sequence ID" value="NZ_JAVQLW010000001.1"/>
</dbReference>
<reference evidence="3" key="1">
    <citation type="submission" date="2023-07" db="EMBL/GenBank/DDBJ databases">
        <title>Paracoccus sp. MBLB3053 whole genome sequence.</title>
        <authorList>
            <person name="Hwang C.Y."/>
            <person name="Cho E.-S."/>
            <person name="Seo M.-J."/>
        </authorList>
    </citation>
    <scope>NUCLEOTIDE SEQUENCE [LARGE SCALE GENOMIC DNA]</scope>
    <source>
        <strain evidence="3">MBLB3053</strain>
    </source>
</reference>
<keyword evidence="2" id="KW-0808">Transferase</keyword>
<dbReference type="InterPro" id="IPR037143">
    <property type="entry name" value="4-PPantetheinyl_Trfase_dom_sf"/>
</dbReference>
<name>A0ABU2HMT6_9RHOB</name>